<dbReference type="OrthoDB" id="9800283at2"/>
<keyword evidence="2" id="KW-1185">Reference proteome</keyword>
<dbReference type="STRING" id="489703.SAMN04488038_107104"/>
<dbReference type="EMBL" id="FOFS01000007">
    <property type="protein sequence ID" value="SEQ50478.1"/>
    <property type="molecule type" value="Genomic_DNA"/>
</dbReference>
<dbReference type="Gene3D" id="3.10.20.30">
    <property type="match status" value="1"/>
</dbReference>
<proteinExistence type="predicted"/>
<dbReference type="Pfam" id="PF02597">
    <property type="entry name" value="ThiS"/>
    <property type="match status" value="1"/>
</dbReference>
<dbReference type="SUPFAM" id="SSF54285">
    <property type="entry name" value="MoaD/ThiS"/>
    <property type="match status" value="1"/>
</dbReference>
<dbReference type="Proteomes" id="UP000199233">
    <property type="component" value="Unassembled WGS sequence"/>
</dbReference>
<dbReference type="InterPro" id="IPR012675">
    <property type="entry name" value="Beta-grasp_dom_sf"/>
</dbReference>
<evidence type="ECO:0000313" key="1">
    <source>
        <dbReference type="EMBL" id="SEQ50478.1"/>
    </source>
</evidence>
<dbReference type="AlphaFoldDB" id="A0A1H9GKN0"/>
<dbReference type="InterPro" id="IPR003749">
    <property type="entry name" value="ThiS/MoaD-like"/>
</dbReference>
<reference evidence="1 2" key="1">
    <citation type="submission" date="2016-10" db="EMBL/GenBank/DDBJ databases">
        <authorList>
            <person name="de Groot N.N."/>
        </authorList>
    </citation>
    <scope>NUCLEOTIDE SEQUENCE [LARGE SCALE GENOMIC DNA]</scope>
    <source>
        <strain evidence="1 2">DSM 25927</strain>
    </source>
</reference>
<evidence type="ECO:0000313" key="2">
    <source>
        <dbReference type="Proteomes" id="UP000199233"/>
    </source>
</evidence>
<dbReference type="NCBIfam" id="TIGR01683">
    <property type="entry name" value="thiS"/>
    <property type="match status" value="1"/>
</dbReference>
<dbReference type="RefSeq" id="WP_093285403.1">
    <property type="nucleotide sequence ID" value="NZ_FOFS01000007.1"/>
</dbReference>
<organism evidence="1 2">
    <name type="scientific">Solimonas aquatica</name>
    <dbReference type="NCBI Taxonomy" id="489703"/>
    <lineage>
        <taxon>Bacteria</taxon>
        <taxon>Pseudomonadati</taxon>
        <taxon>Pseudomonadota</taxon>
        <taxon>Gammaproteobacteria</taxon>
        <taxon>Nevskiales</taxon>
        <taxon>Nevskiaceae</taxon>
        <taxon>Solimonas</taxon>
    </lineage>
</organism>
<accession>A0A1H9GKN0</accession>
<dbReference type="PANTHER" id="PTHR34472">
    <property type="entry name" value="SULFUR CARRIER PROTEIN THIS"/>
    <property type="match status" value="1"/>
</dbReference>
<protein>
    <submittedName>
        <fullName evidence="1">Sulfur carrier protein ThiS</fullName>
    </submittedName>
</protein>
<name>A0A1H9GKN0_9GAMM</name>
<dbReference type="PANTHER" id="PTHR34472:SF1">
    <property type="entry name" value="SULFUR CARRIER PROTEIN THIS"/>
    <property type="match status" value="1"/>
</dbReference>
<dbReference type="InterPro" id="IPR010035">
    <property type="entry name" value="Thi_S"/>
</dbReference>
<dbReference type="CDD" id="cd00565">
    <property type="entry name" value="Ubl_ThiS"/>
    <property type="match status" value="1"/>
</dbReference>
<dbReference type="InterPro" id="IPR016155">
    <property type="entry name" value="Mopterin_synth/thiamin_S_b"/>
</dbReference>
<sequence>MNIHVNGEAQRLAGPMNLSELLVLLQLGDKRVAVELNGRIVPRSRHAQTVLAEGDELLIVQAIGGG</sequence>
<gene>
    <name evidence="1" type="ORF">SAMN04488038_107104</name>
</gene>